<protein>
    <submittedName>
        <fullName evidence="1">Uncharacterized protein</fullName>
    </submittedName>
</protein>
<proteinExistence type="predicted"/>
<accession>A0A820FLW9</accession>
<dbReference type="EMBL" id="CAJOAY010013402">
    <property type="protein sequence ID" value="CAF4265094.1"/>
    <property type="molecule type" value="Genomic_DNA"/>
</dbReference>
<name>A0A820FLW9_9BILA</name>
<dbReference type="Proteomes" id="UP000663881">
    <property type="component" value="Unassembled WGS sequence"/>
</dbReference>
<reference evidence="1" key="1">
    <citation type="submission" date="2021-02" db="EMBL/GenBank/DDBJ databases">
        <authorList>
            <person name="Nowell W R."/>
        </authorList>
    </citation>
    <scope>NUCLEOTIDE SEQUENCE</scope>
</reference>
<organism evidence="1 2">
    <name type="scientific">Adineta steineri</name>
    <dbReference type="NCBI Taxonomy" id="433720"/>
    <lineage>
        <taxon>Eukaryota</taxon>
        <taxon>Metazoa</taxon>
        <taxon>Spiralia</taxon>
        <taxon>Gnathifera</taxon>
        <taxon>Rotifera</taxon>
        <taxon>Eurotatoria</taxon>
        <taxon>Bdelloidea</taxon>
        <taxon>Adinetida</taxon>
        <taxon>Adinetidae</taxon>
        <taxon>Adineta</taxon>
    </lineage>
</organism>
<dbReference type="AlphaFoldDB" id="A0A820FLW9"/>
<comment type="caution">
    <text evidence="1">The sequence shown here is derived from an EMBL/GenBank/DDBJ whole genome shotgun (WGS) entry which is preliminary data.</text>
</comment>
<evidence type="ECO:0000313" key="2">
    <source>
        <dbReference type="Proteomes" id="UP000663881"/>
    </source>
</evidence>
<feature type="non-terminal residue" evidence="1">
    <location>
        <position position="31"/>
    </location>
</feature>
<gene>
    <name evidence="1" type="ORF">OKA104_LOCUS44348</name>
</gene>
<sequence>APLLVNIILPDEQDKIGTSNLVTSNPPPLDH</sequence>
<evidence type="ECO:0000313" key="1">
    <source>
        <dbReference type="EMBL" id="CAF4265094.1"/>
    </source>
</evidence>